<feature type="compositionally biased region" description="Basic and acidic residues" evidence="1">
    <location>
        <begin position="30"/>
        <end position="41"/>
    </location>
</feature>
<reference evidence="2" key="1">
    <citation type="submission" date="2020-05" db="EMBL/GenBank/DDBJ databases">
        <authorList>
            <person name="Chiriac C."/>
            <person name="Salcher M."/>
            <person name="Ghai R."/>
            <person name="Kavagutti S V."/>
        </authorList>
    </citation>
    <scope>NUCLEOTIDE SEQUENCE</scope>
</reference>
<feature type="region of interest" description="Disordered" evidence="1">
    <location>
        <begin position="22"/>
        <end position="48"/>
    </location>
</feature>
<dbReference type="EMBL" id="LR797341">
    <property type="protein sequence ID" value="CAB4204292.1"/>
    <property type="molecule type" value="Genomic_DNA"/>
</dbReference>
<sequence>MAYKKALIQKVLFHDLQPINNNNTKPIAKPRNDKDGKECNTKRVAIKG</sequence>
<evidence type="ECO:0000313" key="2">
    <source>
        <dbReference type="EMBL" id="CAB4204292.1"/>
    </source>
</evidence>
<accession>A0A6J5S777</accession>
<gene>
    <name evidence="2" type="ORF">UFOVP1384_45</name>
</gene>
<protein>
    <submittedName>
        <fullName evidence="2">Uncharacterized protein</fullName>
    </submittedName>
</protein>
<proteinExistence type="predicted"/>
<name>A0A6J5S777_9CAUD</name>
<evidence type="ECO:0000256" key="1">
    <source>
        <dbReference type="SAM" id="MobiDB-lite"/>
    </source>
</evidence>
<organism evidence="2">
    <name type="scientific">uncultured Caudovirales phage</name>
    <dbReference type="NCBI Taxonomy" id="2100421"/>
    <lineage>
        <taxon>Viruses</taxon>
        <taxon>Duplodnaviria</taxon>
        <taxon>Heunggongvirae</taxon>
        <taxon>Uroviricota</taxon>
        <taxon>Caudoviricetes</taxon>
        <taxon>Peduoviridae</taxon>
        <taxon>Maltschvirus</taxon>
        <taxon>Maltschvirus maltsch</taxon>
    </lineage>
</organism>